<dbReference type="Gene3D" id="3.40.50.150">
    <property type="entry name" value="Vaccinia Virus protein VP39"/>
    <property type="match status" value="1"/>
</dbReference>
<evidence type="ECO:0000313" key="5">
    <source>
        <dbReference type="EMBL" id="EPQ58160.1"/>
    </source>
</evidence>
<dbReference type="PROSITE" id="PS51682">
    <property type="entry name" value="SAM_OMT_I"/>
    <property type="match status" value="1"/>
</dbReference>
<dbReference type="PANTHER" id="PTHR10509">
    <property type="entry name" value="O-METHYLTRANSFERASE-RELATED"/>
    <property type="match status" value="1"/>
</dbReference>
<dbReference type="GO" id="GO:0008171">
    <property type="term" value="F:O-methyltransferase activity"/>
    <property type="evidence" value="ECO:0007669"/>
    <property type="project" value="InterPro"/>
</dbReference>
<dbReference type="STRING" id="670483.S7RTY2"/>
<dbReference type="HOGENOM" id="CLU_067676_8_0_1"/>
<sequence>MVYGQNSFFPRELLTPTTLDDWTREANFQRAHLIRDDEALDWAMKNCEDNQLPDINVEPAQGKFMSLLCQVVGVKRVVEVGTLGGYSTIWLGRGVPEDGKVITMEISPKYAEVARQNIEHAGLSHKVDVLTGAAADVLPTIGPDHSFDLIFVDADKKNNPTYYREAKRLVKKGGIIIVDNVVRNARTSNMSVQGAPDIDGVRALLKIVKDDKEVDATTLGTVGEKGYDGFMFCRVLP</sequence>
<dbReference type="CDD" id="cd02440">
    <property type="entry name" value="AdoMet_MTases"/>
    <property type="match status" value="1"/>
</dbReference>
<accession>S7RTY2</accession>
<dbReference type="AlphaFoldDB" id="S7RTY2"/>
<evidence type="ECO:0000256" key="3">
    <source>
        <dbReference type="ARBA" id="ARBA00022691"/>
    </source>
</evidence>
<organism evidence="5 6">
    <name type="scientific">Gloeophyllum trabeum (strain ATCC 11539 / FP-39264 / Madison 617)</name>
    <name type="common">Brown rot fungus</name>
    <dbReference type="NCBI Taxonomy" id="670483"/>
    <lineage>
        <taxon>Eukaryota</taxon>
        <taxon>Fungi</taxon>
        <taxon>Dikarya</taxon>
        <taxon>Basidiomycota</taxon>
        <taxon>Agaricomycotina</taxon>
        <taxon>Agaricomycetes</taxon>
        <taxon>Gloeophyllales</taxon>
        <taxon>Gloeophyllaceae</taxon>
        <taxon>Gloeophyllum</taxon>
    </lineage>
</organism>
<keyword evidence="1 5" id="KW-0489">Methyltransferase</keyword>
<dbReference type="RefSeq" id="XP_007863417.1">
    <property type="nucleotide sequence ID" value="XM_007865226.1"/>
</dbReference>
<dbReference type="eggNOG" id="KOG1663">
    <property type="taxonomic scope" value="Eukaryota"/>
</dbReference>
<evidence type="ECO:0000313" key="6">
    <source>
        <dbReference type="Proteomes" id="UP000030669"/>
    </source>
</evidence>
<dbReference type="InterPro" id="IPR050362">
    <property type="entry name" value="Cation-dep_OMT"/>
</dbReference>
<dbReference type="OrthoDB" id="10251242at2759"/>
<evidence type="ECO:0000256" key="1">
    <source>
        <dbReference type="ARBA" id="ARBA00022603"/>
    </source>
</evidence>
<keyword evidence="3" id="KW-0949">S-adenosyl-L-methionine</keyword>
<dbReference type="InterPro" id="IPR029063">
    <property type="entry name" value="SAM-dependent_MTases_sf"/>
</dbReference>
<dbReference type="GO" id="GO:0008757">
    <property type="term" value="F:S-adenosylmethionine-dependent methyltransferase activity"/>
    <property type="evidence" value="ECO:0007669"/>
    <property type="project" value="TreeGrafter"/>
</dbReference>
<reference evidence="5 6" key="1">
    <citation type="journal article" date="2012" name="Science">
        <title>The Paleozoic origin of enzymatic lignin decomposition reconstructed from 31 fungal genomes.</title>
        <authorList>
            <person name="Floudas D."/>
            <person name="Binder M."/>
            <person name="Riley R."/>
            <person name="Barry K."/>
            <person name="Blanchette R.A."/>
            <person name="Henrissat B."/>
            <person name="Martinez A.T."/>
            <person name="Otillar R."/>
            <person name="Spatafora J.W."/>
            <person name="Yadav J.S."/>
            <person name="Aerts A."/>
            <person name="Benoit I."/>
            <person name="Boyd A."/>
            <person name="Carlson A."/>
            <person name="Copeland A."/>
            <person name="Coutinho P.M."/>
            <person name="de Vries R.P."/>
            <person name="Ferreira P."/>
            <person name="Findley K."/>
            <person name="Foster B."/>
            <person name="Gaskell J."/>
            <person name="Glotzer D."/>
            <person name="Gorecki P."/>
            <person name="Heitman J."/>
            <person name="Hesse C."/>
            <person name="Hori C."/>
            <person name="Igarashi K."/>
            <person name="Jurgens J.A."/>
            <person name="Kallen N."/>
            <person name="Kersten P."/>
            <person name="Kohler A."/>
            <person name="Kuees U."/>
            <person name="Kumar T.K.A."/>
            <person name="Kuo A."/>
            <person name="LaButti K."/>
            <person name="Larrondo L.F."/>
            <person name="Lindquist E."/>
            <person name="Ling A."/>
            <person name="Lombard V."/>
            <person name="Lucas S."/>
            <person name="Lundell T."/>
            <person name="Martin R."/>
            <person name="McLaughlin D.J."/>
            <person name="Morgenstern I."/>
            <person name="Morin E."/>
            <person name="Murat C."/>
            <person name="Nagy L.G."/>
            <person name="Nolan M."/>
            <person name="Ohm R.A."/>
            <person name="Patyshakuliyeva A."/>
            <person name="Rokas A."/>
            <person name="Ruiz-Duenas F.J."/>
            <person name="Sabat G."/>
            <person name="Salamov A."/>
            <person name="Samejima M."/>
            <person name="Schmutz J."/>
            <person name="Slot J.C."/>
            <person name="St John F."/>
            <person name="Stenlid J."/>
            <person name="Sun H."/>
            <person name="Sun S."/>
            <person name="Syed K."/>
            <person name="Tsang A."/>
            <person name="Wiebenga A."/>
            <person name="Young D."/>
            <person name="Pisabarro A."/>
            <person name="Eastwood D.C."/>
            <person name="Martin F."/>
            <person name="Cullen D."/>
            <person name="Grigoriev I.V."/>
            <person name="Hibbett D.S."/>
        </authorList>
    </citation>
    <scope>NUCLEOTIDE SEQUENCE [LARGE SCALE GENOMIC DNA]</scope>
    <source>
        <strain evidence="5 6">ATCC 11539</strain>
    </source>
</reference>
<comment type="similarity">
    <text evidence="4">Belongs to the class I-like SAM-binding methyltransferase superfamily. Cation-dependent O-methyltransferase family.</text>
</comment>
<dbReference type="GO" id="GO:0032259">
    <property type="term" value="P:methylation"/>
    <property type="evidence" value="ECO:0007669"/>
    <property type="project" value="UniProtKB-KW"/>
</dbReference>
<gene>
    <name evidence="5" type="ORF">GLOTRDRAFT_114641</name>
</gene>
<dbReference type="OMA" id="QEIITCH"/>
<name>S7RTY2_GLOTA</name>
<evidence type="ECO:0000256" key="2">
    <source>
        <dbReference type="ARBA" id="ARBA00022679"/>
    </source>
</evidence>
<dbReference type="KEGG" id="gtr:GLOTRDRAFT_114641"/>
<dbReference type="Pfam" id="PF01596">
    <property type="entry name" value="Methyltransf_3"/>
    <property type="match status" value="1"/>
</dbReference>
<keyword evidence="6" id="KW-1185">Reference proteome</keyword>
<keyword evidence="2 5" id="KW-0808">Transferase</keyword>
<proteinExistence type="inferred from homology"/>
<evidence type="ECO:0000256" key="4">
    <source>
        <dbReference type="ARBA" id="ARBA00023453"/>
    </source>
</evidence>
<dbReference type="Proteomes" id="UP000030669">
    <property type="component" value="Unassembled WGS sequence"/>
</dbReference>
<dbReference type="GeneID" id="19299915"/>
<dbReference type="PANTHER" id="PTHR10509:SF14">
    <property type="entry name" value="CAFFEOYL-COA O-METHYLTRANSFERASE 3-RELATED"/>
    <property type="match status" value="1"/>
</dbReference>
<dbReference type="SUPFAM" id="SSF53335">
    <property type="entry name" value="S-adenosyl-L-methionine-dependent methyltransferases"/>
    <property type="match status" value="1"/>
</dbReference>
<protein>
    <submittedName>
        <fullName evidence="5">S-adenosyl-L-methionine-dependent methyltransferase</fullName>
    </submittedName>
</protein>
<dbReference type="EMBL" id="KB469298">
    <property type="protein sequence ID" value="EPQ58160.1"/>
    <property type="molecule type" value="Genomic_DNA"/>
</dbReference>
<dbReference type="InterPro" id="IPR002935">
    <property type="entry name" value="SAM_O-MeTrfase"/>
</dbReference>